<gene>
    <name evidence="1" type="ORF">M5K25_014907</name>
</gene>
<evidence type="ECO:0000313" key="1">
    <source>
        <dbReference type="EMBL" id="KAL0914550.1"/>
    </source>
</evidence>
<dbReference type="Proteomes" id="UP001552299">
    <property type="component" value="Unassembled WGS sequence"/>
</dbReference>
<dbReference type="AlphaFoldDB" id="A0ABD0UPN4"/>
<keyword evidence="2" id="KW-1185">Reference proteome</keyword>
<protein>
    <submittedName>
        <fullName evidence="1">Uncharacterized protein</fullName>
    </submittedName>
</protein>
<organism evidence="1 2">
    <name type="scientific">Dendrobium thyrsiflorum</name>
    <name type="common">Pinecone-like raceme dendrobium</name>
    <name type="synonym">Orchid</name>
    <dbReference type="NCBI Taxonomy" id="117978"/>
    <lineage>
        <taxon>Eukaryota</taxon>
        <taxon>Viridiplantae</taxon>
        <taxon>Streptophyta</taxon>
        <taxon>Embryophyta</taxon>
        <taxon>Tracheophyta</taxon>
        <taxon>Spermatophyta</taxon>
        <taxon>Magnoliopsida</taxon>
        <taxon>Liliopsida</taxon>
        <taxon>Asparagales</taxon>
        <taxon>Orchidaceae</taxon>
        <taxon>Epidendroideae</taxon>
        <taxon>Malaxideae</taxon>
        <taxon>Dendrobiinae</taxon>
        <taxon>Dendrobium</taxon>
    </lineage>
</organism>
<accession>A0ABD0UPN4</accession>
<proteinExistence type="predicted"/>
<evidence type="ECO:0000313" key="2">
    <source>
        <dbReference type="Proteomes" id="UP001552299"/>
    </source>
</evidence>
<reference evidence="1 2" key="1">
    <citation type="journal article" date="2024" name="Plant Biotechnol. J.">
        <title>Dendrobium thyrsiflorum genome and its molecular insights into genes involved in important horticultural traits.</title>
        <authorList>
            <person name="Chen B."/>
            <person name="Wang J.Y."/>
            <person name="Zheng P.J."/>
            <person name="Li K.L."/>
            <person name="Liang Y.M."/>
            <person name="Chen X.F."/>
            <person name="Zhang C."/>
            <person name="Zhao X."/>
            <person name="He X."/>
            <person name="Zhang G.Q."/>
            <person name="Liu Z.J."/>
            <person name="Xu Q."/>
        </authorList>
    </citation>
    <scope>NUCLEOTIDE SEQUENCE [LARGE SCALE GENOMIC DNA]</scope>
    <source>
        <strain evidence="1">GZMU011</strain>
    </source>
</reference>
<sequence>MLHQGYKIMLNKTYEDEESKTAKERQNQTTLLPLLLMLGRSKSSTIWSPRKSNSNDFELAKSAFLLRKEKIEY</sequence>
<dbReference type="EMBL" id="JANQDX010000012">
    <property type="protein sequence ID" value="KAL0914550.1"/>
    <property type="molecule type" value="Genomic_DNA"/>
</dbReference>
<comment type="caution">
    <text evidence="1">The sequence shown here is derived from an EMBL/GenBank/DDBJ whole genome shotgun (WGS) entry which is preliminary data.</text>
</comment>
<name>A0ABD0UPN4_DENTH</name>